<dbReference type="Proteomes" id="UP000005726">
    <property type="component" value="Unassembled WGS sequence"/>
</dbReference>
<dbReference type="InterPro" id="IPR035587">
    <property type="entry name" value="DUS-like_FMN-bd"/>
</dbReference>
<dbReference type="InterPro" id="IPR004652">
    <property type="entry name" value="DusB-like"/>
</dbReference>
<dbReference type="Gene3D" id="1.10.10.60">
    <property type="entry name" value="Homeodomain-like"/>
    <property type="match status" value="1"/>
</dbReference>
<feature type="domain" description="DUS-like FMN-binding" evidence="16">
    <location>
        <begin position="22"/>
        <end position="317"/>
    </location>
</feature>
<keyword evidence="19" id="KW-1185">Reference proteome</keyword>
<evidence type="ECO:0000256" key="4">
    <source>
        <dbReference type="ARBA" id="ARBA00022630"/>
    </source>
</evidence>
<evidence type="ECO:0000256" key="14">
    <source>
        <dbReference type="HAMAP-Rule" id="MF_00166"/>
    </source>
</evidence>
<dbReference type="GO" id="GO:0017150">
    <property type="term" value="F:tRNA dihydrouridine synthase activity"/>
    <property type="evidence" value="ECO:0007669"/>
    <property type="project" value="UniProtKB-UniRule"/>
</dbReference>
<dbReference type="GO" id="GO:0003700">
    <property type="term" value="F:DNA-binding transcription factor activity"/>
    <property type="evidence" value="ECO:0007669"/>
    <property type="project" value="UniProtKB-UniRule"/>
</dbReference>
<dbReference type="InterPro" id="IPR002197">
    <property type="entry name" value="HTH_Fis"/>
</dbReference>
<dbReference type="InterPro" id="IPR013785">
    <property type="entry name" value="Aldolase_TIM"/>
</dbReference>
<keyword evidence="9 15" id="KW-0560">Oxidoreductase</keyword>
<dbReference type="NCBIfam" id="TIGR00737">
    <property type="entry name" value="nifR3_yhdG"/>
    <property type="match status" value="1"/>
</dbReference>
<evidence type="ECO:0000256" key="13">
    <source>
        <dbReference type="ARBA" id="ARBA00023163"/>
    </source>
</evidence>
<evidence type="ECO:0000256" key="11">
    <source>
        <dbReference type="ARBA" id="ARBA00023125"/>
    </source>
</evidence>
<evidence type="ECO:0000259" key="17">
    <source>
        <dbReference type="Pfam" id="PF02954"/>
    </source>
</evidence>
<keyword evidence="6 15" id="KW-0819">tRNA processing</keyword>
<protein>
    <recommendedName>
        <fullName evidence="14 15">Multifunctional fusion protein</fullName>
    </recommendedName>
    <domain>
        <recommendedName>
            <fullName evidence="15">tRNA-dihydrouridine synthase B</fullName>
            <ecNumber evidence="15">1.3.1.-</ecNumber>
        </recommendedName>
    </domain>
    <domain>
        <recommendedName>
            <fullName evidence="14">DNA-binding protein Fis</fullName>
        </recommendedName>
    </domain>
</protein>
<evidence type="ECO:0000256" key="5">
    <source>
        <dbReference type="ARBA" id="ARBA00022643"/>
    </source>
</evidence>
<reference evidence="18" key="1">
    <citation type="journal article" date="2009" name="Environ. Microbiol.">
        <title>Dynamics of genome evolution in facultative symbionts of aphids.</title>
        <authorList>
            <person name="Degnan P.H."/>
            <person name="Leonardo T.E."/>
            <person name="Cass B.N."/>
            <person name="Hurwitz B."/>
            <person name="Stern D."/>
            <person name="Gibbs R.A."/>
            <person name="Richards S."/>
            <person name="Moran N.A."/>
        </authorList>
    </citation>
    <scope>NUCLEOTIDE SEQUENCE [LARGE SCALE GENOMIC DNA]</scope>
    <source>
        <strain evidence="18">LSR1</strain>
    </source>
</reference>
<dbReference type="InterPro" id="IPR018517">
    <property type="entry name" value="tRNA_hU_synthase_CS"/>
</dbReference>
<dbReference type="EC" id="1.3.1.-" evidence="15"/>
<dbReference type="HAMAP" id="MF_02042">
    <property type="entry name" value="DusB_subfam"/>
    <property type="match status" value="1"/>
</dbReference>
<dbReference type="GO" id="GO:0045893">
    <property type="term" value="P:positive regulation of DNA-templated transcription"/>
    <property type="evidence" value="ECO:0007669"/>
    <property type="project" value="UniProtKB-ARBA"/>
</dbReference>
<keyword evidence="10 14" id="KW-0805">Transcription regulation</keyword>
<dbReference type="Gene3D" id="1.10.1200.80">
    <property type="entry name" value="Putative flavin oxidoreducatase, domain 2"/>
    <property type="match status" value="1"/>
</dbReference>
<comment type="catalytic activity">
    <reaction evidence="15">
        <text>a 5,6-dihydrouridine in tRNA + NAD(+) = a uridine in tRNA + NADH + H(+)</text>
        <dbReference type="Rhea" id="RHEA:54452"/>
        <dbReference type="Rhea" id="RHEA-COMP:13339"/>
        <dbReference type="Rhea" id="RHEA-COMP:13887"/>
        <dbReference type="ChEBI" id="CHEBI:15378"/>
        <dbReference type="ChEBI" id="CHEBI:57540"/>
        <dbReference type="ChEBI" id="CHEBI:57945"/>
        <dbReference type="ChEBI" id="CHEBI:65315"/>
        <dbReference type="ChEBI" id="CHEBI:74443"/>
    </reaction>
</comment>
<evidence type="ECO:0000256" key="6">
    <source>
        <dbReference type="ARBA" id="ARBA00022694"/>
    </source>
</evidence>
<dbReference type="PRINTS" id="PR01590">
    <property type="entry name" value="HTHFIS"/>
</dbReference>
<dbReference type="EMBL" id="GL379592">
    <property type="protein sequence ID" value="EFL91684.1"/>
    <property type="molecule type" value="Genomic_DNA"/>
</dbReference>
<comment type="cofactor">
    <cofactor evidence="1 15">
        <name>FMN</name>
        <dbReference type="ChEBI" id="CHEBI:58210"/>
    </cofactor>
</comment>
<comment type="function">
    <text evidence="14">Activates ribosomal RNA transcription. Plays a direct role in upstream activation of rRNA promoters.</text>
</comment>
<feature type="binding site" evidence="15">
    <location>
        <begin position="208"/>
        <end position="210"/>
    </location>
    <ligand>
        <name>FMN</name>
        <dbReference type="ChEBI" id="CHEBI:58210"/>
    </ligand>
</feature>
<comment type="catalytic activity">
    <reaction evidence="15">
        <text>a 5,6-dihydrouridine in tRNA + NADP(+) = a uridine in tRNA + NADPH + H(+)</text>
        <dbReference type="Rhea" id="RHEA:23624"/>
        <dbReference type="Rhea" id="RHEA-COMP:13339"/>
        <dbReference type="Rhea" id="RHEA-COMP:13887"/>
        <dbReference type="ChEBI" id="CHEBI:15378"/>
        <dbReference type="ChEBI" id="CHEBI:57783"/>
        <dbReference type="ChEBI" id="CHEBI:58349"/>
        <dbReference type="ChEBI" id="CHEBI:65315"/>
        <dbReference type="ChEBI" id="CHEBI:74443"/>
    </reaction>
</comment>
<dbReference type="AlphaFoldDB" id="E0WSZ9"/>
<evidence type="ECO:0000256" key="1">
    <source>
        <dbReference type="ARBA" id="ARBA00001917"/>
    </source>
</evidence>
<dbReference type="InterPro" id="IPR005412">
    <property type="entry name" value="Fis_DNA-bd"/>
</dbReference>
<evidence type="ECO:0000256" key="12">
    <source>
        <dbReference type="ARBA" id="ARBA00023159"/>
    </source>
</evidence>
<feature type="binding site" evidence="15">
    <location>
        <position position="78"/>
    </location>
    <ligand>
        <name>FMN</name>
        <dbReference type="ChEBI" id="CHEBI:58210"/>
    </ligand>
</feature>
<dbReference type="PANTHER" id="PTHR45846:SF1">
    <property type="entry name" value="TRNA-DIHYDROURIDINE(47) SYNTHASE [NAD(P)(+)]-LIKE"/>
    <property type="match status" value="1"/>
</dbReference>
<organism evidence="18 19">
    <name type="scientific">Candidatus Regiella insecticola LSR1</name>
    <dbReference type="NCBI Taxonomy" id="663321"/>
    <lineage>
        <taxon>Bacteria</taxon>
        <taxon>Pseudomonadati</taxon>
        <taxon>Pseudomonadota</taxon>
        <taxon>Gammaproteobacteria</taxon>
        <taxon>Enterobacterales</taxon>
        <taxon>Enterobacteriaceae</taxon>
        <taxon>aphid secondary symbionts</taxon>
        <taxon>Candidatus Regiella</taxon>
    </lineage>
</organism>
<evidence type="ECO:0000256" key="15">
    <source>
        <dbReference type="HAMAP-Rule" id="MF_02042"/>
    </source>
</evidence>
<evidence type="ECO:0000256" key="7">
    <source>
        <dbReference type="ARBA" id="ARBA00022857"/>
    </source>
</evidence>
<dbReference type="GO" id="GO:0050660">
    <property type="term" value="F:flavin adenine dinucleotide binding"/>
    <property type="evidence" value="ECO:0007669"/>
    <property type="project" value="InterPro"/>
</dbReference>
<gene>
    <name evidence="18" type="primary">dusB_fis</name>
    <name evidence="15" type="synonym">dusB</name>
    <name evidence="14" type="synonym">fis</name>
    <name evidence="18" type="ORF">REG_1135</name>
</gene>
<dbReference type="InterPro" id="IPR032887">
    <property type="entry name" value="DusB"/>
</dbReference>
<name>E0WSZ9_9ENTR</name>
<keyword evidence="8 15" id="KW-0694">RNA-binding</keyword>
<evidence type="ECO:0000256" key="2">
    <source>
        <dbReference type="ARBA" id="ARBA00008559"/>
    </source>
</evidence>
<dbReference type="PANTHER" id="PTHR45846">
    <property type="entry name" value="TRNA-DIHYDROURIDINE(47) SYNTHASE [NAD(P)(+)]-LIKE"/>
    <property type="match status" value="1"/>
</dbReference>
<dbReference type="CDD" id="cd02801">
    <property type="entry name" value="DUS_like_FMN"/>
    <property type="match status" value="1"/>
</dbReference>
<dbReference type="InterPro" id="IPR009057">
    <property type="entry name" value="Homeodomain-like_sf"/>
</dbReference>
<proteinExistence type="inferred from homology"/>
<feature type="domain" description="DNA binding HTH" evidence="17">
    <location>
        <begin position="397"/>
        <end position="437"/>
    </location>
</feature>
<evidence type="ECO:0000313" key="18">
    <source>
        <dbReference type="EMBL" id="EFL91684.1"/>
    </source>
</evidence>
<keyword evidence="3 15" id="KW-0820">tRNA-binding</keyword>
<dbReference type="PRINTS" id="PR01591">
    <property type="entry name" value="DNABINDNGFIS"/>
</dbReference>
<evidence type="ECO:0000256" key="10">
    <source>
        <dbReference type="ARBA" id="ARBA00023015"/>
    </source>
</evidence>
<keyword evidence="5 15" id="KW-0288">FMN</keyword>
<comment type="subunit">
    <text evidence="14">Homodimer.</text>
</comment>
<dbReference type="Gene3D" id="3.20.20.70">
    <property type="entry name" value="Aldolase class I"/>
    <property type="match status" value="1"/>
</dbReference>
<accession>E0WSZ9</accession>
<keyword evidence="11 14" id="KW-0238">DNA-binding</keyword>
<keyword evidence="13 14" id="KW-0804">Transcription</keyword>
<dbReference type="HOGENOM" id="CLU_013299_0_1_6"/>
<dbReference type="Pfam" id="PF01207">
    <property type="entry name" value="Dus"/>
    <property type="match status" value="1"/>
</dbReference>
<evidence type="ECO:0000256" key="8">
    <source>
        <dbReference type="ARBA" id="ARBA00022884"/>
    </source>
</evidence>
<feature type="binding site" evidence="15">
    <location>
        <begin position="24"/>
        <end position="26"/>
    </location>
    <ligand>
        <name>FMN</name>
        <dbReference type="ChEBI" id="CHEBI:58210"/>
    </ligand>
</feature>
<dbReference type="HAMAP" id="MF_00166">
    <property type="entry name" value="DNA_binding_Fis"/>
    <property type="match status" value="1"/>
</dbReference>
<dbReference type="Pfam" id="PF02954">
    <property type="entry name" value="HTH_8"/>
    <property type="match status" value="1"/>
</dbReference>
<evidence type="ECO:0000256" key="3">
    <source>
        <dbReference type="ARBA" id="ARBA00022555"/>
    </source>
</evidence>
<feature type="active site" description="Proton donor" evidence="15">
    <location>
        <position position="108"/>
    </location>
</feature>
<dbReference type="SUPFAM" id="SSF51395">
    <property type="entry name" value="FMN-linked oxidoreductases"/>
    <property type="match status" value="1"/>
</dbReference>
<keyword evidence="7 15" id="KW-0521">NADP</keyword>
<evidence type="ECO:0000256" key="9">
    <source>
        <dbReference type="ARBA" id="ARBA00023002"/>
    </source>
</evidence>
<dbReference type="FunFam" id="3.20.20.70:FF:000051">
    <property type="entry name" value="tRNA-dihydrouridine synthase B"/>
    <property type="match status" value="1"/>
</dbReference>
<dbReference type="FunFam" id="1.10.10.60:FF:000006">
    <property type="entry name" value="DNA-binding protein Fis"/>
    <property type="match status" value="1"/>
</dbReference>
<evidence type="ECO:0000259" key="16">
    <source>
        <dbReference type="Pfam" id="PF01207"/>
    </source>
</evidence>
<dbReference type="InterPro" id="IPR024036">
    <property type="entry name" value="tRNA-dHydroUridine_Synthase_C"/>
</dbReference>
<dbReference type="NCBIfam" id="NF001659">
    <property type="entry name" value="PRK00430.1"/>
    <property type="match status" value="1"/>
</dbReference>
<sequence length="440" mass="49222">MMARRMSTMYIGQLQLNNCLIAAPMAGITDRPFRALCLAMGAGMAVSEMLSSNLEVWQTDKSRLRRIHKDEAGIRTVQIAGSDPDEMAAAAKINVANGAQIIDINMGCPAKKVNRKLAGSALLKYPNLVKQIITAVVDAVDVPVTLKIRTGWVPENRNCVEIAQLAECCGIQALTIHGRTRSCLFNGEAEYDSIRAVKQNVTIPVIANGDITNPHKAKVVLDYTGADALMIGRAAQGRPWIFREIQHYLDTGELLPPMPLETVQHLLNNHIRELHDFYGPGKGFRIARKHVSWYLKEHAPNDQFRRTFNAIEEARGVEGIFRKSCINKKRADRTMFEQQRNAELEQQVDIEVPTIVPGILSDKATQKPLRDSVKQALKNYLAQLNGQDVNDLYELVLAEVEQPLLDQIMQYTRGNQTRAATMMGINRGTLRKKLKKYSLN</sequence>
<dbReference type="SUPFAM" id="SSF46689">
    <property type="entry name" value="Homeodomain-like"/>
    <property type="match status" value="1"/>
</dbReference>
<evidence type="ECO:0000313" key="19">
    <source>
        <dbReference type="Proteomes" id="UP000005726"/>
    </source>
</evidence>
<feature type="DNA-binding region" description="H-T-H motif" evidence="14">
    <location>
        <begin position="416"/>
        <end position="435"/>
    </location>
</feature>
<dbReference type="PROSITE" id="PS01136">
    <property type="entry name" value="UPF0034"/>
    <property type="match status" value="1"/>
</dbReference>
<feature type="binding site" evidence="15">
    <location>
        <position position="147"/>
    </location>
    <ligand>
        <name>FMN</name>
        <dbReference type="ChEBI" id="CHEBI:58210"/>
    </ligand>
</feature>
<dbReference type="GO" id="GO:0000049">
    <property type="term" value="F:tRNA binding"/>
    <property type="evidence" value="ECO:0007669"/>
    <property type="project" value="UniProtKB-UniRule"/>
</dbReference>
<keyword evidence="4 15" id="KW-0285">Flavoprotein</keyword>
<comment type="similarity">
    <text evidence="2 14">Belongs to the transcriptional regulatory Fis family.</text>
</comment>
<feature type="binding site" evidence="15">
    <location>
        <begin position="232"/>
        <end position="233"/>
    </location>
    <ligand>
        <name>FMN</name>
        <dbReference type="ChEBI" id="CHEBI:58210"/>
    </ligand>
</feature>
<dbReference type="GO" id="GO:0010181">
    <property type="term" value="F:FMN binding"/>
    <property type="evidence" value="ECO:0007669"/>
    <property type="project" value="UniProtKB-UniRule"/>
</dbReference>
<comment type="similarity">
    <text evidence="15">Belongs to the Dus family. DusB subfamily.</text>
</comment>
<dbReference type="GO" id="GO:0043565">
    <property type="term" value="F:sequence-specific DNA binding"/>
    <property type="evidence" value="ECO:0007669"/>
    <property type="project" value="InterPro"/>
</dbReference>
<comment type="function">
    <text evidence="15">Catalyzes the synthesis of 5,6-dihydrouridine (D), a modified base found in the D-loop of most tRNAs, via the reduction of the C5-C6 double bond in target uridines.</text>
</comment>
<keyword evidence="12 14" id="KW-0010">Activator</keyword>